<name>A0A3B0X3B2_9ZZZZ</name>
<dbReference type="PANTHER" id="PTHR43317">
    <property type="entry name" value="THERMOSPERMINE SYNTHASE ACAULIS5"/>
    <property type="match status" value="1"/>
</dbReference>
<dbReference type="Pfam" id="PF01564">
    <property type="entry name" value="Spermine_synth"/>
    <property type="match status" value="1"/>
</dbReference>
<proteinExistence type="predicted"/>
<protein>
    <recommendedName>
        <fullName evidence="3">Spermidine synthase</fullName>
    </recommendedName>
</protein>
<dbReference type="Gene3D" id="3.40.50.150">
    <property type="entry name" value="Vaccinia Virus protein VP39"/>
    <property type="match status" value="1"/>
</dbReference>
<dbReference type="EMBL" id="UOFF01000375">
    <property type="protein sequence ID" value="VAW57357.1"/>
    <property type="molecule type" value="Genomic_DNA"/>
</dbReference>
<dbReference type="GO" id="GO:0006596">
    <property type="term" value="P:polyamine biosynthetic process"/>
    <property type="evidence" value="ECO:0007669"/>
    <property type="project" value="UniProtKB-KW"/>
</dbReference>
<dbReference type="AlphaFoldDB" id="A0A3B0X3B2"/>
<sequence>MLGGEVIHQTSDEYGNIEVVDYMQQIRALQFGNETQQSACLLCNPSFLVHNYAQAMTLPLCWIKPKRVLVLGLGAGSIVKYILNTFNDVEIDAIELRKEVYNVAIQYFNLPKKHERLNVFINSAQNWLNKTNNFQYDMIIVDVFLTSHTGKDTTINLQSCHTQLYNLLTRNGVLSINYLNDNNIKCYPGMTHLSSLFNQQIYTVNIENINSIILASKNKIPQVIENEKFSQVKKISSVSYQKYFHLMQAAPST</sequence>
<keyword evidence="1" id="KW-0620">Polyamine biosynthesis</keyword>
<evidence type="ECO:0000256" key="1">
    <source>
        <dbReference type="ARBA" id="ARBA00023115"/>
    </source>
</evidence>
<gene>
    <name evidence="2" type="ORF">MNBD_GAMMA07-124</name>
</gene>
<evidence type="ECO:0008006" key="3">
    <source>
        <dbReference type="Google" id="ProtNLM"/>
    </source>
</evidence>
<dbReference type="PANTHER" id="PTHR43317:SF1">
    <property type="entry name" value="THERMOSPERMINE SYNTHASE ACAULIS5"/>
    <property type="match status" value="1"/>
</dbReference>
<dbReference type="SUPFAM" id="SSF53335">
    <property type="entry name" value="S-adenosyl-L-methionine-dependent methyltransferases"/>
    <property type="match status" value="1"/>
</dbReference>
<reference evidence="2" key="1">
    <citation type="submission" date="2018-06" db="EMBL/GenBank/DDBJ databases">
        <authorList>
            <person name="Zhirakovskaya E."/>
        </authorList>
    </citation>
    <scope>NUCLEOTIDE SEQUENCE</scope>
</reference>
<evidence type="ECO:0000313" key="2">
    <source>
        <dbReference type="EMBL" id="VAW57357.1"/>
    </source>
</evidence>
<dbReference type="InterPro" id="IPR029063">
    <property type="entry name" value="SAM-dependent_MTases_sf"/>
</dbReference>
<accession>A0A3B0X3B2</accession>
<organism evidence="2">
    <name type="scientific">hydrothermal vent metagenome</name>
    <dbReference type="NCBI Taxonomy" id="652676"/>
    <lineage>
        <taxon>unclassified sequences</taxon>
        <taxon>metagenomes</taxon>
        <taxon>ecological metagenomes</taxon>
    </lineage>
</organism>